<feature type="domain" description="DUF5060" evidence="2">
    <location>
        <begin position="10"/>
        <end position="76"/>
    </location>
</feature>
<keyword evidence="5" id="KW-1185">Reference proteome</keyword>
<feature type="domain" description="Apiosidase-like catalytic" evidence="1">
    <location>
        <begin position="107"/>
        <end position="372"/>
    </location>
</feature>
<dbReference type="EMBL" id="JABBPN010000028">
    <property type="protein sequence ID" value="NMO98040.1"/>
    <property type="molecule type" value="Genomic_DNA"/>
</dbReference>
<dbReference type="Gene3D" id="3.20.20.80">
    <property type="entry name" value="Glycosidases"/>
    <property type="match status" value="1"/>
</dbReference>
<dbReference type="PANTHER" id="PTHR37836:SF2">
    <property type="entry name" value="DUF4038 DOMAIN-CONTAINING PROTEIN"/>
    <property type="match status" value="1"/>
</dbReference>
<feature type="domain" description="DUF5605" evidence="3">
    <location>
        <begin position="417"/>
        <end position="488"/>
    </location>
</feature>
<proteinExistence type="predicted"/>
<dbReference type="Pfam" id="PF18310">
    <property type="entry name" value="DUF5605"/>
    <property type="match status" value="1"/>
</dbReference>
<gene>
    <name evidence="4" type="ORF">HII30_20005</name>
</gene>
<reference evidence="4 5" key="1">
    <citation type="submission" date="2020-04" db="EMBL/GenBank/DDBJ databases">
        <title>Paenibacillus algicola sp. nov., a novel marine bacterium producing alginate lyase.</title>
        <authorList>
            <person name="Huang H."/>
        </authorList>
    </citation>
    <scope>NUCLEOTIDE SEQUENCE [LARGE SCALE GENOMIC DNA]</scope>
    <source>
        <strain evidence="4 5">L7-75</strain>
    </source>
</reference>
<dbReference type="InterPro" id="IPR013783">
    <property type="entry name" value="Ig-like_fold"/>
</dbReference>
<dbReference type="Gene3D" id="2.60.40.10">
    <property type="entry name" value="Immunoglobulins"/>
    <property type="match status" value="1"/>
</dbReference>
<dbReference type="InterPro" id="IPR041239">
    <property type="entry name" value="DUF5605"/>
</dbReference>
<accession>A0A848MD25</accession>
<evidence type="ECO:0000259" key="3">
    <source>
        <dbReference type="Pfam" id="PF18310"/>
    </source>
</evidence>
<evidence type="ECO:0000259" key="1">
    <source>
        <dbReference type="Pfam" id="PF13204"/>
    </source>
</evidence>
<name>A0A848MD25_PAELE</name>
<dbReference type="PANTHER" id="PTHR37836">
    <property type="entry name" value="LMO1036 PROTEIN"/>
    <property type="match status" value="1"/>
</dbReference>
<dbReference type="Proteomes" id="UP000565468">
    <property type="component" value="Unassembled WGS sequence"/>
</dbReference>
<dbReference type="RefSeq" id="WP_169506811.1">
    <property type="nucleotide sequence ID" value="NZ_JABBPN010000028.1"/>
</dbReference>
<dbReference type="Gene3D" id="2.60.40.3950">
    <property type="match status" value="1"/>
</dbReference>
<evidence type="ECO:0000259" key="2">
    <source>
        <dbReference type="Pfam" id="PF16586"/>
    </source>
</evidence>
<dbReference type="SUPFAM" id="SSF51445">
    <property type="entry name" value="(Trans)glycosidases"/>
    <property type="match status" value="1"/>
</dbReference>
<evidence type="ECO:0000313" key="5">
    <source>
        <dbReference type="Proteomes" id="UP000565468"/>
    </source>
</evidence>
<sequence>MNNHSVKNSVECWDCFELRLKGPNSGNPYVDITWNVTFHHESREVKVMGFYAGREEYAARFMPDEIGEWTYETSSDCIELNGVTGSFTCTASSSGNHGPVRVTHDERFAYADSTPYHPFGTTAYAWIHQPEELYTATLQTLKNNVFNKIRMCLLPKNYSFNAQEPELYPFEGAPQEGFDTSRFNPAFWDHLDRCIEALLKLGIEADIILFHPYDKGRWGFDVMGSKADDLYLRYAIARLSAYRNIWWAMANEYDFMKEMTMSDWDRLISIASNEDPHQHLLSIHNGTGMYEPGSIFMYDHTRPEITHCSIQHWDVTLVTEWRKQYGKPVIVDECGYEGNLPQRWGNLSAGEMTHRVWESFARGGYTTHGETYLHPQDEIWWAKGGALFGCSKDQIGFLRDIVDKAPNGLRPFSIPRDAPMMGIENEYYLYYYGQHQPGYREFELREDKEFIVDWIDTHKMTITTLETTYQGTCRIPLPGRPYFALRIRCKEE</sequence>
<dbReference type="Pfam" id="PF13204">
    <property type="entry name" value="Apiosidase"/>
    <property type="match status" value="1"/>
</dbReference>
<dbReference type="AlphaFoldDB" id="A0A848MD25"/>
<organism evidence="4 5">
    <name type="scientific">Paenibacillus lemnae</name>
    <dbReference type="NCBI Taxonomy" id="1330551"/>
    <lineage>
        <taxon>Bacteria</taxon>
        <taxon>Bacillati</taxon>
        <taxon>Bacillota</taxon>
        <taxon>Bacilli</taxon>
        <taxon>Bacillales</taxon>
        <taxon>Paenibacillaceae</taxon>
        <taxon>Paenibacillus</taxon>
    </lineage>
</organism>
<dbReference type="InterPro" id="IPR025277">
    <property type="entry name" value="Apiosidase-like_cat_dom"/>
</dbReference>
<dbReference type="Pfam" id="PF16586">
    <property type="entry name" value="DUF5060"/>
    <property type="match status" value="1"/>
</dbReference>
<comment type="caution">
    <text evidence="4">The sequence shown here is derived from an EMBL/GenBank/DDBJ whole genome shotgun (WGS) entry which is preliminary data.</text>
</comment>
<evidence type="ECO:0000313" key="4">
    <source>
        <dbReference type="EMBL" id="NMO98040.1"/>
    </source>
</evidence>
<dbReference type="InterPro" id="IPR017853">
    <property type="entry name" value="GH"/>
</dbReference>
<dbReference type="InterPro" id="IPR032260">
    <property type="entry name" value="DUF5060"/>
</dbReference>
<protein>
    <submittedName>
        <fullName evidence="4">DUF5060 domain-containing protein</fullName>
    </submittedName>
</protein>